<proteinExistence type="predicted"/>
<dbReference type="EMBL" id="JSAN01000073">
    <property type="protein sequence ID" value="KIC71777.1"/>
    <property type="molecule type" value="Genomic_DNA"/>
</dbReference>
<evidence type="ECO:0000313" key="2">
    <source>
        <dbReference type="EMBL" id="KIC71777.1"/>
    </source>
</evidence>
<evidence type="ECO:0008006" key="4">
    <source>
        <dbReference type="Google" id="ProtNLM"/>
    </source>
</evidence>
<comment type="caution">
    <text evidence="2">The sequence shown here is derived from an EMBL/GenBank/DDBJ whole genome shotgun (WGS) entry which is preliminary data.</text>
</comment>
<dbReference type="PATRIC" id="fig|362787.3.peg.1229"/>
<dbReference type="OMA" id="HNIGCRE"/>
<evidence type="ECO:0000313" key="3">
    <source>
        <dbReference type="Proteomes" id="UP000031465"/>
    </source>
</evidence>
<organism evidence="2 3">
    <name type="scientific">Candidatus Protochlamydia amoebophila</name>
    <dbReference type="NCBI Taxonomy" id="362787"/>
    <lineage>
        <taxon>Bacteria</taxon>
        <taxon>Pseudomonadati</taxon>
        <taxon>Chlamydiota</taxon>
        <taxon>Chlamydiia</taxon>
        <taxon>Parachlamydiales</taxon>
        <taxon>Parachlamydiaceae</taxon>
        <taxon>Candidatus Protochlamydia</taxon>
    </lineage>
</organism>
<keyword evidence="1" id="KW-1133">Transmembrane helix</keyword>
<feature type="transmembrane region" description="Helical" evidence="1">
    <location>
        <begin position="9"/>
        <end position="27"/>
    </location>
</feature>
<name>A0A0C1JWZ7_9BACT</name>
<protein>
    <recommendedName>
        <fullName evidence="4">Protein kinase domain-containing protein</fullName>
    </recommendedName>
</protein>
<keyword evidence="1" id="KW-0472">Membrane</keyword>
<keyword evidence="1" id="KW-0812">Transmembrane</keyword>
<reference evidence="2 3" key="1">
    <citation type="journal article" date="2014" name="Mol. Biol. Evol.">
        <title>Massive expansion of Ubiquitination-related gene families within the Chlamydiae.</title>
        <authorList>
            <person name="Domman D."/>
            <person name="Collingro A."/>
            <person name="Lagkouvardos I."/>
            <person name="Gehre L."/>
            <person name="Weinmaier T."/>
            <person name="Rattei T."/>
            <person name="Subtil A."/>
            <person name="Horn M."/>
        </authorList>
    </citation>
    <scope>NUCLEOTIDE SEQUENCE [LARGE SCALE GENOMIC DNA]</scope>
    <source>
        <strain evidence="2 3">EI2</strain>
    </source>
</reference>
<dbReference type="RefSeq" id="WP_011176238.1">
    <property type="nucleotide sequence ID" value="NZ_JSAN01000073.1"/>
</dbReference>
<sequence>MKFFRFKNLGWGILAFAPIGLISYFLILEDELDSRNLTSHARYKFKWEITAIPKELAKIDKILEQPFSYLGEGGQSYVFSSEDQKYVLKFFKFKRFKPSYLVKKLPNSYPFKNYRDKHIAKKKQKLMRVLKGHKLAYDLLKRESGLIFIQLNPSNLSKWITLVDKGNQKRKVNLETVSYILQEKGEMLSQDLTYLLNQGNLSIAKQRVDQVLGLYLSEYQKGIYDLDYGIMHNIGCRENKVFHLDVGKLIVDERMKQPEFYQKNIVKVASKLQEWFSSKYPQYSRELIDHLEKKLSVILDRKFTFSQSAGSVE</sequence>
<gene>
    <name evidence="2" type="ORF">DB44_DA00310</name>
</gene>
<dbReference type="AlphaFoldDB" id="A0A0C1JWZ7"/>
<accession>A0A0C1JWZ7</accession>
<evidence type="ECO:0000256" key="1">
    <source>
        <dbReference type="SAM" id="Phobius"/>
    </source>
</evidence>
<dbReference type="Proteomes" id="UP000031465">
    <property type="component" value="Unassembled WGS sequence"/>
</dbReference>